<evidence type="ECO:0000256" key="1">
    <source>
        <dbReference type="SAM" id="Phobius"/>
    </source>
</evidence>
<keyword evidence="1" id="KW-1133">Transmembrane helix</keyword>
<organism evidence="2 3">
    <name type="scientific">Acer negundo</name>
    <name type="common">Box elder</name>
    <dbReference type="NCBI Taxonomy" id="4023"/>
    <lineage>
        <taxon>Eukaryota</taxon>
        <taxon>Viridiplantae</taxon>
        <taxon>Streptophyta</taxon>
        <taxon>Embryophyta</taxon>
        <taxon>Tracheophyta</taxon>
        <taxon>Spermatophyta</taxon>
        <taxon>Magnoliopsida</taxon>
        <taxon>eudicotyledons</taxon>
        <taxon>Gunneridae</taxon>
        <taxon>Pentapetalae</taxon>
        <taxon>rosids</taxon>
        <taxon>malvids</taxon>
        <taxon>Sapindales</taxon>
        <taxon>Sapindaceae</taxon>
        <taxon>Hippocastanoideae</taxon>
        <taxon>Acereae</taxon>
        <taxon>Acer</taxon>
    </lineage>
</organism>
<comment type="caution">
    <text evidence="2">The sequence shown here is derived from an EMBL/GenBank/DDBJ whole genome shotgun (WGS) entry which is preliminary data.</text>
</comment>
<dbReference type="AlphaFoldDB" id="A0AAD5NK16"/>
<dbReference type="Proteomes" id="UP001064489">
    <property type="component" value="Chromosome 2"/>
</dbReference>
<accession>A0AAD5NK16</accession>
<keyword evidence="1" id="KW-0812">Transmembrane</keyword>
<proteinExistence type="predicted"/>
<reference evidence="2" key="2">
    <citation type="submission" date="2023-02" db="EMBL/GenBank/DDBJ databases">
        <authorList>
            <person name="Swenson N.G."/>
            <person name="Wegrzyn J.L."/>
            <person name="Mcevoy S.L."/>
        </authorList>
    </citation>
    <scope>NUCLEOTIDE SEQUENCE</scope>
    <source>
        <strain evidence="2">91603</strain>
        <tissue evidence="2">Leaf</tissue>
    </source>
</reference>
<feature type="transmembrane region" description="Helical" evidence="1">
    <location>
        <begin position="14"/>
        <end position="38"/>
    </location>
</feature>
<gene>
    <name evidence="2" type="ORF">LWI28_018839</name>
</gene>
<evidence type="ECO:0000313" key="2">
    <source>
        <dbReference type="EMBL" id="KAI9161578.1"/>
    </source>
</evidence>
<protein>
    <submittedName>
        <fullName evidence="2">Uncharacterized protein</fullName>
    </submittedName>
</protein>
<keyword evidence="3" id="KW-1185">Reference proteome</keyword>
<reference evidence="2" key="1">
    <citation type="journal article" date="2022" name="Plant J.">
        <title>Strategies of tolerance reflected in two North American maple genomes.</title>
        <authorList>
            <person name="McEvoy S.L."/>
            <person name="Sezen U.U."/>
            <person name="Trouern-Trend A."/>
            <person name="McMahon S.M."/>
            <person name="Schaberg P.G."/>
            <person name="Yang J."/>
            <person name="Wegrzyn J.L."/>
            <person name="Swenson N.G."/>
        </authorList>
    </citation>
    <scope>NUCLEOTIDE SEQUENCE</scope>
    <source>
        <strain evidence="2">91603</strain>
    </source>
</reference>
<keyword evidence="1" id="KW-0472">Membrane</keyword>
<name>A0AAD5NK16_ACENE</name>
<dbReference type="EMBL" id="JAJSOW010000106">
    <property type="protein sequence ID" value="KAI9161578.1"/>
    <property type="molecule type" value="Genomic_DNA"/>
</dbReference>
<sequence>MYLEFGSSKLSTPWGYFSAVVLCVATFGTIDVMSGLFLKPDVTFDSHLIDVVPLFGGFISILGASEEAPVVEKIEVAMETKKVKKGDSREEDVDIGDEMPMSSFPPVEIEKTLAITITMPVVVLAAPVVQTAPVICALKIFSP</sequence>
<evidence type="ECO:0000313" key="3">
    <source>
        <dbReference type="Proteomes" id="UP001064489"/>
    </source>
</evidence>